<evidence type="ECO:0000313" key="3">
    <source>
        <dbReference type="EMBL" id="ODN66934.1"/>
    </source>
</evidence>
<comment type="caution">
    <text evidence="3">The sequence shown here is derived from an EMBL/GenBank/DDBJ whole genome shotgun (WGS) entry which is preliminary data.</text>
</comment>
<organism evidence="3 4">
    <name type="scientific">Methylophaga muralis</name>
    <dbReference type="NCBI Taxonomy" id="291169"/>
    <lineage>
        <taxon>Bacteria</taxon>
        <taxon>Pseudomonadati</taxon>
        <taxon>Pseudomonadota</taxon>
        <taxon>Gammaproteobacteria</taxon>
        <taxon>Thiotrichales</taxon>
        <taxon>Piscirickettsiaceae</taxon>
        <taxon>Methylophaga</taxon>
    </lineage>
</organism>
<reference evidence="3 4" key="1">
    <citation type="submission" date="2016-07" db="EMBL/GenBank/DDBJ databases">
        <title>Draft Genome Sequence of Methylophaga muralis Bur 1.</title>
        <authorList>
            <person name="Vasilenko O.V."/>
            <person name="Doronina N.V."/>
            <person name="Shmareva M.N."/>
            <person name="Tarlachkov S.V."/>
            <person name="Mustakhimov I."/>
            <person name="Trotsenko Y.A."/>
        </authorList>
    </citation>
    <scope>NUCLEOTIDE SEQUENCE [LARGE SCALE GENOMIC DNA]</scope>
    <source>
        <strain evidence="3 4">Bur 1</strain>
    </source>
</reference>
<dbReference type="RefSeq" id="WP_069295811.1">
    <property type="nucleotide sequence ID" value="NZ_MCRI01000011.1"/>
</dbReference>
<keyword evidence="2" id="KW-1133">Transmembrane helix</keyword>
<keyword evidence="1" id="KW-0175">Coiled coil</keyword>
<protein>
    <submittedName>
        <fullName evidence="3">Uncharacterized protein</fullName>
    </submittedName>
</protein>
<evidence type="ECO:0000256" key="2">
    <source>
        <dbReference type="SAM" id="Phobius"/>
    </source>
</evidence>
<feature type="transmembrane region" description="Helical" evidence="2">
    <location>
        <begin position="65"/>
        <end position="85"/>
    </location>
</feature>
<dbReference type="EMBL" id="MCRI01000011">
    <property type="protein sequence ID" value="ODN66934.1"/>
    <property type="molecule type" value="Genomic_DNA"/>
</dbReference>
<proteinExistence type="predicted"/>
<accession>A0A1E3GSE3</accession>
<dbReference type="PATRIC" id="fig|291169.3.peg.1334"/>
<gene>
    <name evidence="3" type="ORF">A9E74_01328</name>
</gene>
<keyword evidence="4" id="KW-1185">Reference proteome</keyword>
<dbReference type="STRING" id="291169.A9E74_01328"/>
<keyword evidence="2" id="KW-0812">Transmembrane</keyword>
<keyword evidence="2" id="KW-0472">Membrane</keyword>
<sequence length="137" mass="15308">MEKDEDTYSALKLMAETIDMSSRNDNDEIIGLEYYVNFHVLTDEELAELTQLWEKKLATCQKEKLASQFTVVQVFGLIILAMLIAWLSGGIAGAIASIVGVVGMIAMIEDKRVKKAKRNLKDAEKVCNKLRSASRSH</sequence>
<dbReference type="AlphaFoldDB" id="A0A1E3GSE3"/>
<dbReference type="Proteomes" id="UP000094379">
    <property type="component" value="Unassembled WGS sequence"/>
</dbReference>
<evidence type="ECO:0000313" key="4">
    <source>
        <dbReference type="Proteomes" id="UP000094379"/>
    </source>
</evidence>
<name>A0A1E3GSE3_9GAMM</name>
<feature type="coiled-coil region" evidence="1">
    <location>
        <begin position="106"/>
        <end position="133"/>
    </location>
</feature>
<evidence type="ECO:0000256" key="1">
    <source>
        <dbReference type="SAM" id="Coils"/>
    </source>
</evidence>
<feature type="transmembrane region" description="Helical" evidence="2">
    <location>
        <begin position="91"/>
        <end position="108"/>
    </location>
</feature>